<proteinExistence type="predicted"/>
<evidence type="ECO:0000313" key="1">
    <source>
        <dbReference type="EMBL" id="MDZ5757660.1"/>
    </source>
</evidence>
<organism evidence="1 2">
    <name type="scientific">Carnobacterium maltaromaticum</name>
    <name type="common">Carnobacterium piscicola</name>
    <dbReference type="NCBI Taxonomy" id="2751"/>
    <lineage>
        <taxon>Bacteria</taxon>
        <taxon>Bacillati</taxon>
        <taxon>Bacillota</taxon>
        <taxon>Bacilli</taxon>
        <taxon>Lactobacillales</taxon>
        <taxon>Carnobacteriaceae</taxon>
        <taxon>Carnobacterium</taxon>
    </lineage>
</organism>
<reference evidence="1" key="1">
    <citation type="submission" date="2023-08" db="EMBL/GenBank/DDBJ databases">
        <title>Genomic characterization of piscicolin 126 produced by Carnobacterium maltaromaticum CM22 strain isolated from salmon (Salmo salar).</title>
        <authorList>
            <person name="Gonzalez-Gragera E."/>
            <person name="Garcia-Lopez J.D."/>
            <person name="Teso-Perez C."/>
            <person name="Gimenez-Hernandez I."/>
            <person name="Peralta-Sanchez J.M."/>
            <person name="Valdivia E."/>
            <person name="Montalban-Lopez M."/>
            <person name="Martin-Platero A.M."/>
            <person name="Banos A."/>
            <person name="Martinez-Bueno M."/>
        </authorList>
    </citation>
    <scope>NUCLEOTIDE SEQUENCE</scope>
    <source>
        <strain evidence="1">CM22</strain>
    </source>
</reference>
<gene>
    <name evidence="1" type="ORF">RAK27_03225</name>
</gene>
<dbReference type="AlphaFoldDB" id="A0AAW9JZ93"/>
<name>A0AAW9JZ93_CARML</name>
<dbReference type="EMBL" id="JAVBVO010000002">
    <property type="protein sequence ID" value="MDZ5757660.1"/>
    <property type="molecule type" value="Genomic_DNA"/>
</dbReference>
<sequence>MAMKEQDVLNHLEKYGFKGEFGKSIWAMPSSLLNGFNYINVNFRYQILNFSEDGVYVIDVGQATNKIVDVVPQLIPASALVSITLKKGFLTNKAYISTIYGDISFKVMKNIMNKKWHKQNYENLQEKYLG</sequence>
<evidence type="ECO:0000313" key="2">
    <source>
        <dbReference type="Proteomes" id="UP001290462"/>
    </source>
</evidence>
<comment type="caution">
    <text evidence="1">The sequence shown here is derived from an EMBL/GenBank/DDBJ whole genome shotgun (WGS) entry which is preliminary data.</text>
</comment>
<accession>A0AAW9JZ93</accession>
<dbReference type="Proteomes" id="UP001290462">
    <property type="component" value="Unassembled WGS sequence"/>
</dbReference>
<protein>
    <submittedName>
        <fullName evidence="1">Uncharacterized protein</fullName>
    </submittedName>
</protein>
<dbReference type="RefSeq" id="WP_322808482.1">
    <property type="nucleotide sequence ID" value="NZ_JAVBVO010000002.1"/>
</dbReference>